<gene>
    <name evidence="2" type="ORF">F2Q68_00002105</name>
</gene>
<dbReference type="EMBL" id="QGKW02001660">
    <property type="protein sequence ID" value="KAF2576956.1"/>
    <property type="molecule type" value="Genomic_DNA"/>
</dbReference>
<feature type="compositionally biased region" description="Polar residues" evidence="1">
    <location>
        <begin position="109"/>
        <end position="121"/>
    </location>
</feature>
<organism evidence="2 3">
    <name type="scientific">Brassica cretica</name>
    <name type="common">Mustard</name>
    <dbReference type="NCBI Taxonomy" id="69181"/>
    <lineage>
        <taxon>Eukaryota</taxon>
        <taxon>Viridiplantae</taxon>
        <taxon>Streptophyta</taxon>
        <taxon>Embryophyta</taxon>
        <taxon>Tracheophyta</taxon>
        <taxon>Spermatophyta</taxon>
        <taxon>Magnoliopsida</taxon>
        <taxon>eudicotyledons</taxon>
        <taxon>Gunneridae</taxon>
        <taxon>Pentapetalae</taxon>
        <taxon>rosids</taxon>
        <taxon>malvids</taxon>
        <taxon>Brassicales</taxon>
        <taxon>Brassicaceae</taxon>
        <taxon>Brassiceae</taxon>
        <taxon>Brassica</taxon>
    </lineage>
</organism>
<evidence type="ECO:0000313" key="2">
    <source>
        <dbReference type="EMBL" id="KAF2576956.1"/>
    </source>
</evidence>
<dbReference type="Proteomes" id="UP000712281">
    <property type="component" value="Unassembled WGS sequence"/>
</dbReference>
<reference evidence="2" key="1">
    <citation type="submission" date="2019-12" db="EMBL/GenBank/DDBJ databases">
        <title>Genome sequencing and annotation of Brassica cretica.</title>
        <authorList>
            <person name="Studholme D.J."/>
            <person name="Sarris P.F."/>
        </authorList>
    </citation>
    <scope>NUCLEOTIDE SEQUENCE</scope>
    <source>
        <strain evidence="2">PFS-001/15</strain>
        <tissue evidence="2">Leaf</tissue>
    </source>
</reference>
<feature type="region of interest" description="Disordered" evidence="1">
    <location>
        <begin position="82"/>
        <end position="121"/>
    </location>
</feature>
<comment type="caution">
    <text evidence="2">The sequence shown here is derived from an EMBL/GenBank/DDBJ whole genome shotgun (WGS) entry which is preliminary data.</text>
</comment>
<evidence type="ECO:0000256" key="1">
    <source>
        <dbReference type="SAM" id="MobiDB-lite"/>
    </source>
</evidence>
<evidence type="ECO:0000313" key="3">
    <source>
        <dbReference type="Proteomes" id="UP000712281"/>
    </source>
</evidence>
<protein>
    <submittedName>
        <fullName evidence="2">Uncharacterized protein</fullName>
    </submittedName>
</protein>
<feature type="compositionally biased region" description="Basic and acidic residues" evidence="1">
    <location>
        <begin position="96"/>
        <end position="108"/>
    </location>
</feature>
<name>A0A8S9J6S9_BRACR</name>
<dbReference type="AlphaFoldDB" id="A0A8S9J6S9"/>
<sequence>MLYWQLATGTNEQAEFLVRTEILVYLESAANNLYRNDEEEARVYSISLMDAKEVILAFQCHRFEVRMKVRSKVVLVLLKSGSSDSRQEAIENQQDVEQHHTLGADRHSSNSGGKNDVLQNI</sequence>
<accession>A0A8S9J6S9</accession>
<proteinExistence type="predicted"/>